<comment type="caution">
    <text evidence="7">The sequence shown here is derived from an EMBL/GenBank/DDBJ whole genome shotgun (WGS) entry which is preliminary data.</text>
</comment>
<evidence type="ECO:0000313" key="8">
    <source>
        <dbReference type="Proteomes" id="UP001595478"/>
    </source>
</evidence>
<dbReference type="EMBL" id="JBHRSW010000018">
    <property type="protein sequence ID" value="MFC3122309.1"/>
    <property type="molecule type" value="Genomic_DNA"/>
</dbReference>
<keyword evidence="4 5" id="KW-0234">DNA repair</keyword>
<dbReference type="Gene3D" id="3.30.565.10">
    <property type="entry name" value="Histidine kinase-like ATPase, C-terminal domain"/>
    <property type="match status" value="1"/>
</dbReference>
<keyword evidence="8" id="KW-1185">Reference proteome</keyword>
<comment type="function">
    <text evidence="5">This protein is involved in the repair of mismatches in DNA. It is required for dam-dependent methyl-directed DNA mismatch repair. May act as a 'molecular matchmaker', a protein that promotes the formation of a stable complex between two or more DNA-binding proteins in an ATP-dependent manner without itself being part of a final effector complex.</text>
</comment>
<protein>
    <recommendedName>
        <fullName evidence="2 5">DNA mismatch repair protein MutL</fullName>
    </recommendedName>
</protein>
<evidence type="ECO:0000313" key="7">
    <source>
        <dbReference type="EMBL" id="MFC3122309.1"/>
    </source>
</evidence>
<accession>A0ABV7FPQ8</accession>
<keyword evidence="7" id="KW-0378">Hydrolase</keyword>
<feature type="domain" description="DNA mismatch repair protein S5" evidence="6">
    <location>
        <begin position="211"/>
        <end position="329"/>
    </location>
</feature>
<evidence type="ECO:0000256" key="2">
    <source>
        <dbReference type="ARBA" id="ARBA00021975"/>
    </source>
</evidence>
<organism evidence="7 8">
    <name type="scientific">Agaribacter flavus</name>
    <dbReference type="NCBI Taxonomy" id="1902781"/>
    <lineage>
        <taxon>Bacteria</taxon>
        <taxon>Pseudomonadati</taxon>
        <taxon>Pseudomonadota</taxon>
        <taxon>Gammaproteobacteria</taxon>
        <taxon>Alteromonadales</taxon>
        <taxon>Alteromonadaceae</taxon>
        <taxon>Agaribacter</taxon>
    </lineage>
</organism>
<dbReference type="InterPro" id="IPR014721">
    <property type="entry name" value="Ribsml_uS5_D2-typ_fold_subgr"/>
</dbReference>
<dbReference type="InterPro" id="IPR002099">
    <property type="entry name" value="MutL/Mlh/PMS"/>
</dbReference>
<dbReference type="InterPro" id="IPR036890">
    <property type="entry name" value="HATPase_C_sf"/>
</dbReference>
<dbReference type="SUPFAM" id="SSF55874">
    <property type="entry name" value="ATPase domain of HSP90 chaperone/DNA topoisomerase II/histidine kinase"/>
    <property type="match status" value="1"/>
</dbReference>
<keyword evidence="3 5" id="KW-0227">DNA damage</keyword>
<dbReference type="CDD" id="cd16926">
    <property type="entry name" value="HATPase_MutL-MLH-PMS-like"/>
    <property type="match status" value="1"/>
</dbReference>
<dbReference type="SUPFAM" id="SSF118116">
    <property type="entry name" value="DNA mismatch repair protein MutL"/>
    <property type="match status" value="1"/>
</dbReference>
<dbReference type="InterPro" id="IPR037198">
    <property type="entry name" value="MutL_C_sf"/>
</dbReference>
<dbReference type="PANTHER" id="PTHR10073:SF12">
    <property type="entry name" value="DNA MISMATCH REPAIR PROTEIN MLH1"/>
    <property type="match status" value="1"/>
</dbReference>
<dbReference type="PROSITE" id="PS00058">
    <property type="entry name" value="DNA_MISMATCH_REPAIR_1"/>
    <property type="match status" value="1"/>
</dbReference>
<dbReference type="HAMAP" id="MF_00149">
    <property type="entry name" value="DNA_mis_repair"/>
    <property type="match status" value="1"/>
</dbReference>
<evidence type="ECO:0000256" key="4">
    <source>
        <dbReference type="ARBA" id="ARBA00023204"/>
    </source>
</evidence>
<dbReference type="Pfam" id="PF13589">
    <property type="entry name" value="HATPase_c_3"/>
    <property type="match status" value="1"/>
</dbReference>
<dbReference type="NCBIfam" id="TIGR00585">
    <property type="entry name" value="mutl"/>
    <property type="match status" value="1"/>
</dbReference>
<dbReference type="GO" id="GO:0004519">
    <property type="term" value="F:endonuclease activity"/>
    <property type="evidence" value="ECO:0007669"/>
    <property type="project" value="UniProtKB-KW"/>
</dbReference>
<reference evidence="8" key="1">
    <citation type="journal article" date="2019" name="Int. J. Syst. Evol. Microbiol.">
        <title>The Global Catalogue of Microorganisms (GCM) 10K type strain sequencing project: providing services to taxonomists for standard genome sequencing and annotation.</title>
        <authorList>
            <consortium name="The Broad Institute Genomics Platform"/>
            <consortium name="The Broad Institute Genome Sequencing Center for Infectious Disease"/>
            <person name="Wu L."/>
            <person name="Ma J."/>
        </authorList>
    </citation>
    <scope>NUCLEOTIDE SEQUENCE [LARGE SCALE GENOMIC DNA]</scope>
    <source>
        <strain evidence="8">KCTC 52473</strain>
    </source>
</reference>
<sequence length="626" mass="69877">MNTSSIRVLPARLANQIAAGEVVERPASVVKELVENSIDAGANNIVVEIEQGGHKRIAIRDNGKGIVKEELKLALSRHATSKIYDLEDLDSIMSMGFRGEALASISSVSRCSLTSKPENQEAAWQAFAEGRDMDVELKPAAHPNGTTVEVLDLFYNTPARRRFLRAAKTEFQHIEQVVKRIALSHPNISFELKHNHKKILKYTATNAEKRVEQICKPAFVSEMATIKYEYEDVVISGWVSKAGVGFDNNDKQYLFINKRMMKDRLLMHGIRQAYEGMLPDAKHPAFVLFLDLPPDALDVNVHPAKHEVRFRQGRKVHDAVFQGISEVLLSSLHSKQARESDVAVSEYDASHFNPPHLSHRHDYIRPLQSVSNANSSSKPVSSEALSLVPRIAKSISNRQNHLSSKENDKITEAGRNYQSLMRTSAESAVSKDLPECLLVDDVVMVVVKEGESTALHALSLASILSAFVSHKFNSLESVKQPLLMPVSFAKQHLPNEATVNEGECDRLLAQVIETINSSDFSVSLQSGRVVLKQVPSMFRQLPWAKIFPELISALFKEQARFFSQEKTAFDSQELALNFNKIFAESWAKHSEIDTTRLRHFVLDADIDLSALCAKEGKKINLLSLLS</sequence>
<dbReference type="InterPro" id="IPR020667">
    <property type="entry name" value="DNA_mismatch_repair_MutL"/>
</dbReference>
<dbReference type="Gene3D" id="3.30.230.10">
    <property type="match status" value="1"/>
</dbReference>
<evidence type="ECO:0000259" key="6">
    <source>
        <dbReference type="SMART" id="SM01340"/>
    </source>
</evidence>
<dbReference type="InterPro" id="IPR020568">
    <property type="entry name" value="Ribosomal_Su5_D2-typ_SF"/>
</dbReference>
<dbReference type="SUPFAM" id="SSF54211">
    <property type="entry name" value="Ribosomal protein S5 domain 2-like"/>
    <property type="match status" value="1"/>
</dbReference>
<keyword evidence="7" id="KW-0255">Endonuclease</keyword>
<dbReference type="InterPro" id="IPR038973">
    <property type="entry name" value="MutL/Mlh/Pms-like"/>
</dbReference>
<evidence type="ECO:0000256" key="5">
    <source>
        <dbReference type="HAMAP-Rule" id="MF_00149"/>
    </source>
</evidence>
<dbReference type="Pfam" id="PF01119">
    <property type="entry name" value="DNA_mis_repair"/>
    <property type="match status" value="1"/>
</dbReference>
<dbReference type="RefSeq" id="WP_376920438.1">
    <property type="nucleotide sequence ID" value="NZ_JBHRSW010000018.1"/>
</dbReference>
<dbReference type="Proteomes" id="UP001595478">
    <property type="component" value="Unassembled WGS sequence"/>
</dbReference>
<dbReference type="CDD" id="cd03482">
    <property type="entry name" value="MutL_Trans_MutL"/>
    <property type="match status" value="1"/>
</dbReference>
<dbReference type="InterPro" id="IPR013507">
    <property type="entry name" value="DNA_mismatch_S5_2-like"/>
</dbReference>
<gene>
    <name evidence="5 7" type="primary">mutL</name>
    <name evidence="7" type="ORF">ACFOHL_11820</name>
</gene>
<proteinExistence type="inferred from homology"/>
<evidence type="ECO:0000256" key="1">
    <source>
        <dbReference type="ARBA" id="ARBA00006082"/>
    </source>
</evidence>
<dbReference type="InterPro" id="IPR014762">
    <property type="entry name" value="DNA_mismatch_repair_CS"/>
</dbReference>
<name>A0ABV7FPQ8_9ALTE</name>
<evidence type="ECO:0000256" key="3">
    <source>
        <dbReference type="ARBA" id="ARBA00022763"/>
    </source>
</evidence>
<comment type="similarity">
    <text evidence="1 5">Belongs to the DNA mismatch repair MutL/HexB family.</text>
</comment>
<dbReference type="SMART" id="SM01340">
    <property type="entry name" value="DNA_mis_repair"/>
    <property type="match status" value="1"/>
</dbReference>
<keyword evidence="7" id="KW-0540">Nuclease</keyword>
<dbReference type="PANTHER" id="PTHR10073">
    <property type="entry name" value="DNA MISMATCH REPAIR PROTEIN MLH, PMS, MUTL"/>
    <property type="match status" value="1"/>
</dbReference>